<dbReference type="RefSeq" id="XP_007389226.1">
    <property type="nucleotide sequence ID" value="XM_007389164.1"/>
</dbReference>
<protein>
    <submittedName>
        <fullName evidence="2">FMN-linked oxidoreductase</fullName>
    </submittedName>
</protein>
<organism evidence="2 3">
    <name type="scientific">Punctularia strigosozonata (strain HHB-11173)</name>
    <name type="common">White-rot fungus</name>
    <dbReference type="NCBI Taxonomy" id="741275"/>
    <lineage>
        <taxon>Eukaryota</taxon>
        <taxon>Fungi</taxon>
        <taxon>Dikarya</taxon>
        <taxon>Basidiomycota</taxon>
        <taxon>Agaricomycotina</taxon>
        <taxon>Agaricomycetes</taxon>
        <taxon>Corticiales</taxon>
        <taxon>Punctulariaceae</taxon>
        <taxon>Punctularia</taxon>
    </lineage>
</organism>
<dbReference type="GO" id="GO:0010181">
    <property type="term" value="F:FMN binding"/>
    <property type="evidence" value="ECO:0007669"/>
    <property type="project" value="InterPro"/>
</dbReference>
<accession>R7S144</accession>
<dbReference type="OrthoDB" id="276546at2759"/>
<dbReference type="HOGENOM" id="CLU_012153_0_0_1"/>
<dbReference type="KEGG" id="psq:PUNSTDRAFT_116968"/>
<dbReference type="PANTHER" id="PTHR22893">
    <property type="entry name" value="NADH OXIDOREDUCTASE-RELATED"/>
    <property type="match status" value="1"/>
</dbReference>
<keyword evidence="3" id="KW-1185">Reference proteome</keyword>
<dbReference type="InterPro" id="IPR001155">
    <property type="entry name" value="OxRdtase_FMN_N"/>
</dbReference>
<evidence type="ECO:0000313" key="2">
    <source>
        <dbReference type="EMBL" id="EIN03569.1"/>
    </source>
</evidence>
<dbReference type="EMBL" id="JH687561">
    <property type="protein sequence ID" value="EIN03569.1"/>
    <property type="molecule type" value="Genomic_DNA"/>
</dbReference>
<sequence>MSAQSKLFQSISVGSVVLQHRVVMAPLTRLRSTPEHVPLDIVAEMYEQRSRTPGTLLVAEGTMISPNAGGYPNVPGIWNEEQVSQWKKVTSAVHKNGSYMFCQLAACGRGASPAALKAEGPFDYVAPSAIKISYAEDTPRELSIPEIKEYVQAFVEAAKNAVHAGFDGIEIHGANGFLVDEFIQSVSNERTDIYGGSVENRSRFALEIVDAIASAIGADRVALRLSPWSTAQDMRMPDPVPQFSHLVAALRSAHADLAYLHVIEPRVVGDVDKDPLSYDSARESNDFLREIWKGKPFISAGGYNRESALEASEKTGDLIAFGRHFIANPDLVERLKRNVPLHKYDRSTFYSVRDPKGYIDQPFAQLD</sequence>
<dbReference type="FunFam" id="3.20.20.70:FF:000138">
    <property type="entry name" value="NADPH dehydrogenase 1"/>
    <property type="match status" value="1"/>
</dbReference>
<dbReference type="SUPFAM" id="SSF51395">
    <property type="entry name" value="FMN-linked oxidoreductases"/>
    <property type="match status" value="1"/>
</dbReference>
<dbReference type="AlphaFoldDB" id="R7S144"/>
<proteinExistence type="predicted"/>
<feature type="domain" description="NADH:flavin oxidoreductase/NADH oxidase N-terminal" evidence="1">
    <location>
        <begin position="6"/>
        <end position="341"/>
    </location>
</feature>
<dbReference type="InterPro" id="IPR045247">
    <property type="entry name" value="Oye-like"/>
</dbReference>
<dbReference type="eggNOG" id="KOG0134">
    <property type="taxonomic scope" value="Eukaryota"/>
</dbReference>
<dbReference type="InterPro" id="IPR013785">
    <property type="entry name" value="Aldolase_TIM"/>
</dbReference>
<dbReference type="OMA" id="TGSADNY"/>
<dbReference type="Proteomes" id="UP000054196">
    <property type="component" value="Unassembled WGS sequence"/>
</dbReference>
<dbReference type="CDD" id="cd02933">
    <property type="entry name" value="OYE_like_FMN"/>
    <property type="match status" value="1"/>
</dbReference>
<dbReference type="GO" id="GO:0003959">
    <property type="term" value="F:NADPH dehydrogenase activity"/>
    <property type="evidence" value="ECO:0007669"/>
    <property type="project" value="TreeGrafter"/>
</dbReference>
<name>R7S144_PUNST</name>
<evidence type="ECO:0000313" key="3">
    <source>
        <dbReference type="Proteomes" id="UP000054196"/>
    </source>
</evidence>
<evidence type="ECO:0000259" key="1">
    <source>
        <dbReference type="Pfam" id="PF00724"/>
    </source>
</evidence>
<gene>
    <name evidence="2" type="ORF">PUNSTDRAFT_116968</name>
</gene>
<dbReference type="GeneID" id="18876850"/>
<dbReference type="Pfam" id="PF00724">
    <property type="entry name" value="Oxidored_FMN"/>
    <property type="match status" value="1"/>
</dbReference>
<dbReference type="Gene3D" id="3.20.20.70">
    <property type="entry name" value="Aldolase class I"/>
    <property type="match status" value="1"/>
</dbReference>
<reference evidence="3" key="1">
    <citation type="journal article" date="2012" name="Science">
        <title>The Paleozoic origin of enzymatic lignin decomposition reconstructed from 31 fungal genomes.</title>
        <authorList>
            <person name="Floudas D."/>
            <person name="Binder M."/>
            <person name="Riley R."/>
            <person name="Barry K."/>
            <person name="Blanchette R.A."/>
            <person name="Henrissat B."/>
            <person name="Martinez A.T."/>
            <person name="Otillar R."/>
            <person name="Spatafora J.W."/>
            <person name="Yadav J.S."/>
            <person name="Aerts A."/>
            <person name="Benoit I."/>
            <person name="Boyd A."/>
            <person name="Carlson A."/>
            <person name="Copeland A."/>
            <person name="Coutinho P.M."/>
            <person name="de Vries R.P."/>
            <person name="Ferreira P."/>
            <person name="Findley K."/>
            <person name="Foster B."/>
            <person name="Gaskell J."/>
            <person name="Glotzer D."/>
            <person name="Gorecki P."/>
            <person name="Heitman J."/>
            <person name="Hesse C."/>
            <person name="Hori C."/>
            <person name="Igarashi K."/>
            <person name="Jurgens J.A."/>
            <person name="Kallen N."/>
            <person name="Kersten P."/>
            <person name="Kohler A."/>
            <person name="Kuees U."/>
            <person name="Kumar T.K.A."/>
            <person name="Kuo A."/>
            <person name="LaButti K."/>
            <person name="Larrondo L.F."/>
            <person name="Lindquist E."/>
            <person name="Ling A."/>
            <person name="Lombard V."/>
            <person name="Lucas S."/>
            <person name="Lundell T."/>
            <person name="Martin R."/>
            <person name="McLaughlin D.J."/>
            <person name="Morgenstern I."/>
            <person name="Morin E."/>
            <person name="Murat C."/>
            <person name="Nagy L.G."/>
            <person name="Nolan M."/>
            <person name="Ohm R.A."/>
            <person name="Patyshakuliyeva A."/>
            <person name="Rokas A."/>
            <person name="Ruiz-Duenas F.J."/>
            <person name="Sabat G."/>
            <person name="Salamov A."/>
            <person name="Samejima M."/>
            <person name="Schmutz J."/>
            <person name="Slot J.C."/>
            <person name="St John F."/>
            <person name="Stenlid J."/>
            <person name="Sun H."/>
            <person name="Sun S."/>
            <person name="Syed K."/>
            <person name="Tsang A."/>
            <person name="Wiebenga A."/>
            <person name="Young D."/>
            <person name="Pisabarro A."/>
            <person name="Eastwood D.C."/>
            <person name="Martin F."/>
            <person name="Cullen D."/>
            <person name="Grigoriev I.V."/>
            <person name="Hibbett D.S."/>
        </authorList>
    </citation>
    <scope>NUCLEOTIDE SEQUENCE [LARGE SCALE GENOMIC DNA]</scope>
    <source>
        <strain evidence="3">HHB-11173 SS5</strain>
    </source>
</reference>
<dbReference type="PANTHER" id="PTHR22893:SF91">
    <property type="entry name" value="NADPH DEHYDROGENASE 2-RELATED"/>
    <property type="match status" value="1"/>
</dbReference>